<dbReference type="OrthoDB" id="9801454at2"/>
<dbReference type="RefSeq" id="WP_146794657.1">
    <property type="nucleotide sequence ID" value="NZ_BARC01000011.1"/>
</dbReference>
<accession>A0A511B0Y3</accession>
<reference evidence="2 3" key="1">
    <citation type="submission" date="2019-07" db="EMBL/GenBank/DDBJ databases">
        <title>Whole genome shotgun sequence of Gluconobacter wancherniae NBRC 103581.</title>
        <authorList>
            <person name="Hosoyama A."/>
            <person name="Uohara A."/>
            <person name="Ohji S."/>
            <person name="Ichikawa N."/>
        </authorList>
    </citation>
    <scope>NUCLEOTIDE SEQUENCE [LARGE SCALE GENOMIC DNA]</scope>
    <source>
        <strain evidence="2 3">NBRC 103581</strain>
    </source>
</reference>
<dbReference type="EMBL" id="BJUZ01000001">
    <property type="protein sequence ID" value="GEK93263.1"/>
    <property type="molecule type" value="Genomic_DNA"/>
</dbReference>
<proteinExistence type="predicted"/>
<dbReference type="Pfam" id="PF02464">
    <property type="entry name" value="CinA"/>
    <property type="match status" value="1"/>
</dbReference>
<dbReference type="AlphaFoldDB" id="A0A511B0Y3"/>
<dbReference type="InterPro" id="IPR036653">
    <property type="entry name" value="CinA-like_C"/>
</dbReference>
<sequence>MTNQDDSDLVHRVLSHLAQSHGRLVTVESCTGGMICAALTAISGASEVVEGGFVTYSNALKASAVGVPEPLIEAFGAVSIEVAEAMAQGGLMRATDATIAVSVTGIAGPGGGSEEKPVGTVCFGIAANGRISSERLHFTGDRDAIRLATLRHALEMVLAT</sequence>
<keyword evidence="3" id="KW-1185">Reference proteome</keyword>
<evidence type="ECO:0000313" key="3">
    <source>
        <dbReference type="Proteomes" id="UP000321230"/>
    </source>
</evidence>
<gene>
    <name evidence="2" type="ORF">GWA01_10330</name>
</gene>
<evidence type="ECO:0000313" key="2">
    <source>
        <dbReference type="EMBL" id="GEK93263.1"/>
    </source>
</evidence>
<comment type="caution">
    <text evidence="2">The sequence shown here is derived from an EMBL/GenBank/DDBJ whole genome shotgun (WGS) entry which is preliminary data.</text>
</comment>
<dbReference type="Gene3D" id="3.90.950.20">
    <property type="entry name" value="CinA-like"/>
    <property type="match status" value="1"/>
</dbReference>
<dbReference type="NCBIfam" id="TIGR00199">
    <property type="entry name" value="PncC_domain"/>
    <property type="match status" value="1"/>
</dbReference>
<protein>
    <submittedName>
        <fullName evidence="2">Competence damage-inducible protein A</fullName>
    </submittedName>
</protein>
<feature type="domain" description="CinA C-terminal" evidence="1">
    <location>
        <begin position="8"/>
        <end position="158"/>
    </location>
</feature>
<evidence type="ECO:0000259" key="1">
    <source>
        <dbReference type="Pfam" id="PF02464"/>
    </source>
</evidence>
<dbReference type="Proteomes" id="UP000321230">
    <property type="component" value="Unassembled WGS sequence"/>
</dbReference>
<dbReference type="InterPro" id="IPR008136">
    <property type="entry name" value="CinA_C"/>
</dbReference>
<dbReference type="SUPFAM" id="SSF142433">
    <property type="entry name" value="CinA-like"/>
    <property type="match status" value="1"/>
</dbReference>
<name>A0A511B0Y3_9PROT</name>
<organism evidence="2 3">
    <name type="scientific">Gluconobacter wancherniae NBRC 103581</name>
    <dbReference type="NCBI Taxonomy" id="656744"/>
    <lineage>
        <taxon>Bacteria</taxon>
        <taxon>Pseudomonadati</taxon>
        <taxon>Pseudomonadota</taxon>
        <taxon>Alphaproteobacteria</taxon>
        <taxon>Acetobacterales</taxon>
        <taxon>Acetobacteraceae</taxon>
        <taxon>Gluconobacter</taxon>
    </lineage>
</organism>